<dbReference type="RefSeq" id="WP_084091384.1">
    <property type="nucleotide sequence ID" value="NZ_FWXD01000016.1"/>
</dbReference>
<dbReference type="STRING" id="1121001.SAMN02745857_02748"/>
<sequence>MSDFGGFFDDSGSDFWKDLFGHEPSYGSNSVNNTDSSYGGSQTYIDALAPLTGGADAQTNMSFFGSVGSALGGAYDWYKSQDTGAKGLINAAILGGVQAWNNARAADAQRDYQRQMTQEARDELRRYRTVPKDVALGTASNFGGK</sequence>
<dbReference type="AlphaFoldDB" id="A0A1W1XTL9"/>
<name>A0A1W1XTL9_9NEIS</name>
<keyword evidence="2" id="KW-1185">Reference proteome</keyword>
<dbReference type="EMBL" id="FWXD01000016">
    <property type="protein sequence ID" value="SMC27195.1"/>
    <property type="molecule type" value="Genomic_DNA"/>
</dbReference>
<protein>
    <submittedName>
        <fullName evidence="1">Uncharacterized protein</fullName>
    </submittedName>
</protein>
<dbReference type="Proteomes" id="UP000192761">
    <property type="component" value="Unassembled WGS sequence"/>
</dbReference>
<gene>
    <name evidence="1" type="ORF">SAMN02745857_02748</name>
</gene>
<dbReference type="OrthoDB" id="9964649at2"/>
<evidence type="ECO:0000313" key="2">
    <source>
        <dbReference type="Proteomes" id="UP000192761"/>
    </source>
</evidence>
<evidence type="ECO:0000313" key="1">
    <source>
        <dbReference type="EMBL" id="SMC27195.1"/>
    </source>
</evidence>
<organism evidence="1 2">
    <name type="scientific">Andreprevotia lacus DSM 23236</name>
    <dbReference type="NCBI Taxonomy" id="1121001"/>
    <lineage>
        <taxon>Bacteria</taxon>
        <taxon>Pseudomonadati</taxon>
        <taxon>Pseudomonadota</taxon>
        <taxon>Betaproteobacteria</taxon>
        <taxon>Neisseriales</taxon>
        <taxon>Chitinibacteraceae</taxon>
        <taxon>Andreprevotia</taxon>
    </lineage>
</organism>
<reference evidence="1 2" key="1">
    <citation type="submission" date="2017-04" db="EMBL/GenBank/DDBJ databases">
        <authorList>
            <person name="Afonso C.L."/>
            <person name="Miller P.J."/>
            <person name="Scott M.A."/>
            <person name="Spackman E."/>
            <person name="Goraichik I."/>
            <person name="Dimitrov K.M."/>
            <person name="Suarez D.L."/>
            <person name="Swayne D.E."/>
        </authorList>
    </citation>
    <scope>NUCLEOTIDE SEQUENCE [LARGE SCALE GENOMIC DNA]</scope>
    <source>
        <strain evidence="1 2">DSM 23236</strain>
    </source>
</reference>
<proteinExistence type="predicted"/>
<accession>A0A1W1XTL9</accession>